<gene>
    <name evidence="1" type="ORF">CBW65_05695</name>
</gene>
<keyword evidence="2" id="KW-1185">Reference proteome</keyword>
<dbReference type="EMBL" id="CP021434">
    <property type="protein sequence ID" value="ARU60633.1"/>
    <property type="molecule type" value="Genomic_DNA"/>
</dbReference>
<protein>
    <submittedName>
        <fullName evidence="1">Uncharacterized protein</fullName>
    </submittedName>
</protein>
<dbReference type="Proteomes" id="UP000195437">
    <property type="component" value="Chromosome"/>
</dbReference>
<evidence type="ECO:0000313" key="2">
    <source>
        <dbReference type="Proteomes" id="UP000195437"/>
    </source>
</evidence>
<sequence>MNETYRTSIVLYGEIDLEGNAWLSWLEYCKDLAEKLGFPPNYLGVTGEAFKSGKILSLSRTQNRLKKSIVANEEFESVAVYSLPSDFNTAIFDYDLYFVRTRLYEPSHLMVSMSSEVFEKIEVNELLSELKKHISFVSGEIFMLSKEQSSGLYAAKVNPPASFRSLRVIEELR</sequence>
<dbReference type="RefSeq" id="WP_087456024.1">
    <property type="nucleotide sequence ID" value="NZ_CP021434.1"/>
</dbReference>
<organism evidence="1 2">
    <name type="scientific">Tumebacillus avium</name>
    <dbReference type="NCBI Taxonomy" id="1903704"/>
    <lineage>
        <taxon>Bacteria</taxon>
        <taxon>Bacillati</taxon>
        <taxon>Bacillota</taxon>
        <taxon>Bacilli</taxon>
        <taxon>Bacillales</taxon>
        <taxon>Alicyclobacillaceae</taxon>
        <taxon>Tumebacillus</taxon>
    </lineage>
</organism>
<dbReference type="OrthoDB" id="2868084at2"/>
<evidence type="ECO:0000313" key="1">
    <source>
        <dbReference type="EMBL" id="ARU60633.1"/>
    </source>
</evidence>
<accession>A0A1Y0IMN9</accession>
<dbReference type="AlphaFoldDB" id="A0A1Y0IMN9"/>
<proteinExistence type="predicted"/>
<dbReference type="KEGG" id="tum:CBW65_05695"/>
<name>A0A1Y0IMN9_9BACL</name>
<reference evidence="2" key="1">
    <citation type="submission" date="2017-05" db="EMBL/GenBank/DDBJ databases">
        <authorList>
            <person name="Sung H."/>
        </authorList>
    </citation>
    <scope>NUCLEOTIDE SEQUENCE [LARGE SCALE GENOMIC DNA]</scope>
    <source>
        <strain evidence="2">AR23208</strain>
    </source>
</reference>